<sequence length="167" mass="18898">MVRKVLEKGVKWRVGRGKREWTLEPALNFTTIRLFPIDIAQAICRTPRGQGAGNLIWDLPYFCDLSTNPSAFHALFECPVSAATWLKLGLHHIPSNQLAMPPWRWLDTTFQLLKRAPNSKNHILNFALTTGKIWFARNLFIFEGNSVSAGSLAMEIHQLEDSIPLSS</sequence>
<name>A0ABU6WD74_9FABA</name>
<gene>
    <name evidence="1" type="ORF">PIB30_024283</name>
</gene>
<comment type="caution">
    <text evidence="1">The sequence shown here is derived from an EMBL/GenBank/DDBJ whole genome shotgun (WGS) entry which is preliminary data.</text>
</comment>
<proteinExistence type="predicted"/>
<dbReference type="Proteomes" id="UP001341840">
    <property type="component" value="Unassembled WGS sequence"/>
</dbReference>
<organism evidence="1 2">
    <name type="scientific">Stylosanthes scabra</name>
    <dbReference type="NCBI Taxonomy" id="79078"/>
    <lineage>
        <taxon>Eukaryota</taxon>
        <taxon>Viridiplantae</taxon>
        <taxon>Streptophyta</taxon>
        <taxon>Embryophyta</taxon>
        <taxon>Tracheophyta</taxon>
        <taxon>Spermatophyta</taxon>
        <taxon>Magnoliopsida</taxon>
        <taxon>eudicotyledons</taxon>
        <taxon>Gunneridae</taxon>
        <taxon>Pentapetalae</taxon>
        <taxon>rosids</taxon>
        <taxon>fabids</taxon>
        <taxon>Fabales</taxon>
        <taxon>Fabaceae</taxon>
        <taxon>Papilionoideae</taxon>
        <taxon>50 kb inversion clade</taxon>
        <taxon>dalbergioids sensu lato</taxon>
        <taxon>Dalbergieae</taxon>
        <taxon>Pterocarpus clade</taxon>
        <taxon>Stylosanthes</taxon>
    </lineage>
</organism>
<keyword evidence="2" id="KW-1185">Reference proteome</keyword>
<reference evidence="1 2" key="1">
    <citation type="journal article" date="2023" name="Plants (Basel)">
        <title>Bridging the Gap: Combining Genomics and Transcriptomics Approaches to Understand Stylosanthes scabra, an Orphan Legume from the Brazilian Caatinga.</title>
        <authorList>
            <person name="Ferreira-Neto J.R.C."/>
            <person name="da Silva M.D."/>
            <person name="Binneck E."/>
            <person name="de Melo N.F."/>
            <person name="da Silva R.H."/>
            <person name="de Melo A.L.T.M."/>
            <person name="Pandolfi V."/>
            <person name="Bustamante F.O."/>
            <person name="Brasileiro-Vidal A.C."/>
            <person name="Benko-Iseppon A.M."/>
        </authorList>
    </citation>
    <scope>NUCLEOTIDE SEQUENCE [LARGE SCALE GENOMIC DNA]</scope>
    <source>
        <tissue evidence="1">Leaves</tissue>
    </source>
</reference>
<evidence type="ECO:0000313" key="1">
    <source>
        <dbReference type="EMBL" id="MED6181953.1"/>
    </source>
</evidence>
<protein>
    <recommendedName>
        <fullName evidence="3">Reverse transcriptase zinc-binding domain-containing protein</fullName>
    </recommendedName>
</protein>
<evidence type="ECO:0000313" key="2">
    <source>
        <dbReference type="Proteomes" id="UP001341840"/>
    </source>
</evidence>
<accession>A0ABU6WD74</accession>
<dbReference type="EMBL" id="JASCZI010181329">
    <property type="protein sequence ID" value="MED6181953.1"/>
    <property type="molecule type" value="Genomic_DNA"/>
</dbReference>
<evidence type="ECO:0008006" key="3">
    <source>
        <dbReference type="Google" id="ProtNLM"/>
    </source>
</evidence>